<comment type="caution">
    <text evidence="2">The sequence shown here is derived from an EMBL/GenBank/DDBJ whole genome shotgun (WGS) entry which is preliminary data.</text>
</comment>
<gene>
    <name evidence="2" type="ORF">RFI_08289</name>
</gene>
<evidence type="ECO:0000313" key="2">
    <source>
        <dbReference type="EMBL" id="ETO28836.1"/>
    </source>
</evidence>
<evidence type="ECO:0000313" key="3">
    <source>
        <dbReference type="Proteomes" id="UP000023152"/>
    </source>
</evidence>
<evidence type="ECO:0000256" key="1">
    <source>
        <dbReference type="SAM" id="MobiDB-lite"/>
    </source>
</evidence>
<reference evidence="2 3" key="1">
    <citation type="journal article" date="2013" name="Curr. Biol.">
        <title>The Genome of the Foraminiferan Reticulomyxa filosa.</title>
        <authorList>
            <person name="Glockner G."/>
            <person name="Hulsmann N."/>
            <person name="Schleicher M."/>
            <person name="Noegel A.A."/>
            <person name="Eichinger L."/>
            <person name="Gallinger C."/>
            <person name="Pawlowski J."/>
            <person name="Sierra R."/>
            <person name="Euteneuer U."/>
            <person name="Pillet L."/>
            <person name="Moustafa A."/>
            <person name="Platzer M."/>
            <person name="Groth M."/>
            <person name="Szafranski K."/>
            <person name="Schliwa M."/>
        </authorList>
    </citation>
    <scope>NUCLEOTIDE SEQUENCE [LARGE SCALE GENOMIC DNA]</scope>
</reference>
<name>X6NS64_RETFI</name>
<dbReference type="Proteomes" id="UP000023152">
    <property type="component" value="Unassembled WGS sequence"/>
</dbReference>
<dbReference type="EMBL" id="ASPP01006429">
    <property type="protein sequence ID" value="ETO28836.1"/>
    <property type="molecule type" value="Genomic_DNA"/>
</dbReference>
<feature type="region of interest" description="Disordered" evidence="1">
    <location>
        <begin position="30"/>
        <end position="54"/>
    </location>
</feature>
<sequence length="127" mass="14673">MVVDYGINVEEAKLGKLENKIKNEIELQQERSVSEHEQEMLPDKGPSKIGQELNIKPPGPVNLVQMRSMTESALTLVQRKHSLGDPEENAEETFWLWKLYYWIDGLAPQSIKRLKVSAELYNSFFVR</sequence>
<organism evidence="2 3">
    <name type="scientific">Reticulomyxa filosa</name>
    <dbReference type="NCBI Taxonomy" id="46433"/>
    <lineage>
        <taxon>Eukaryota</taxon>
        <taxon>Sar</taxon>
        <taxon>Rhizaria</taxon>
        <taxon>Retaria</taxon>
        <taxon>Foraminifera</taxon>
        <taxon>Monothalamids</taxon>
        <taxon>Reticulomyxidae</taxon>
        <taxon>Reticulomyxa</taxon>
    </lineage>
</organism>
<proteinExistence type="predicted"/>
<protein>
    <submittedName>
        <fullName evidence="2">Uncharacterized protein</fullName>
    </submittedName>
</protein>
<feature type="compositionally biased region" description="Basic and acidic residues" evidence="1">
    <location>
        <begin position="30"/>
        <end position="46"/>
    </location>
</feature>
<keyword evidence="3" id="KW-1185">Reference proteome</keyword>
<dbReference type="AlphaFoldDB" id="X6NS64"/>
<accession>X6NS64</accession>